<dbReference type="EMBL" id="CAFBQI010000040">
    <property type="protein sequence ID" value="CAB5048329.1"/>
    <property type="molecule type" value="Genomic_DNA"/>
</dbReference>
<proteinExistence type="predicted"/>
<name>A0A6J6V4I3_9ZZZZ</name>
<sequence length="219" mass="23591">MKIKALSFLLLLSLITPLNFAHAGQVQDDLEALSTKFTSIFKESSSLLESLEDLELNVQIATDSSDTNELKKLIVSIVELPPKLEAIDKTTPPLKKSLDENCAKARLDKSESSEAADTLVSCVDAESIYNAYANTSKLFAQSQNNIETNLAKFGLSLVKATPTPSPSATAKAPEVVKPSPVATVKTTAVKKITITCVKKKLIKKVTAVKPKCPAGYKKK</sequence>
<dbReference type="AlphaFoldDB" id="A0A6J6V4I3"/>
<accession>A0A6J6V4I3</accession>
<organism evidence="1">
    <name type="scientific">freshwater metagenome</name>
    <dbReference type="NCBI Taxonomy" id="449393"/>
    <lineage>
        <taxon>unclassified sequences</taxon>
        <taxon>metagenomes</taxon>
        <taxon>ecological metagenomes</taxon>
    </lineage>
</organism>
<evidence type="ECO:0000313" key="1">
    <source>
        <dbReference type="EMBL" id="CAB4766536.1"/>
    </source>
</evidence>
<dbReference type="EMBL" id="CAEZZT010000001">
    <property type="protein sequence ID" value="CAB4766536.1"/>
    <property type="molecule type" value="Genomic_DNA"/>
</dbReference>
<evidence type="ECO:0000313" key="2">
    <source>
        <dbReference type="EMBL" id="CAB5048329.1"/>
    </source>
</evidence>
<reference evidence="1" key="1">
    <citation type="submission" date="2020-05" db="EMBL/GenBank/DDBJ databases">
        <authorList>
            <person name="Chiriac C."/>
            <person name="Salcher M."/>
            <person name="Ghai R."/>
            <person name="Kavagutti S V."/>
        </authorList>
    </citation>
    <scope>NUCLEOTIDE SEQUENCE</scope>
</reference>
<gene>
    <name evidence="1" type="ORF">UFOPK2918_00004</name>
    <name evidence="2" type="ORF">UFOPK4303_00631</name>
</gene>
<protein>
    <submittedName>
        <fullName evidence="1">Unannotated protein</fullName>
    </submittedName>
</protein>